<reference evidence="2" key="1">
    <citation type="submission" date="2021-06" db="EMBL/GenBank/DDBJ databases">
        <authorList>
            <person name="Kallberg Y."/>
            <person name="Tangrot J."/>
            <person name="Rosling A."/>
        </authorList>
    </citation>
    <scope>NUCLEOTIDE SEQUENCE</scope>
    <source>
        <strain evidence="2">IN212</strain>
    </source>
</reference>
<name>A0A9N9I594_9GLOM</name>
<dbReference type="Proteomes" id="UP000789396">
    <property type="component" value="Unassembled WGS sequence"/>
</dbReference>
<keyword evidence="3" id="KW-1185">Reference proteome</keyword>
<evidence type="ECO:0000313" key="2">
    <source>
        <dbReference type="EMBL" id="CAG8720574.1"/>
    </source>
</evidence>
<sequence length="51" mass="6158">EKMERKEQEIKEELAEGKRTRQEKKIEKKTEGANNKERQEGINEEEGRQEK</sequence>
<feature type="region of interest" description="Disordered" evidence="1">
    <location>
        <begin position="1"/>
        <end position="51"/>
    </location>
</feature>
<proteinExistence type="predicted"/>
<evidence type="ECO:0000313" key="3">
    <source>
        <dbReference type="Proteomes" id="UP000789396"/>
    </source>
</evidence>
<dbReference type="AlphaFoldDB" id="A0A9N9I594"/>
<dbReference type="EMBL" id="CAJVPZ010024899">
    <property type="protein sequence ID" value="CAG8720574.1"/>
    <property type="molecule type" value="Genomic_DNA"/>
</dbReference>
<gene>
    <name evidence="2" type="ORF">RFULGI_LOCUS11430</name>
</gene>
<comment type="caution">
    <text evidence="2">The sequence shown here is derived from an EMBL/GenBank/DDBJ whole genome shotgun (WGS) entry which is preliminary data.</text>
</comment>
<evidence type="ECO:0000256" key="1">
    <source>
        <dbReference type="SAM" id="MobiDB-lite"/>
    </source>
</evidence>
<organism evidence="2 3">
    <name type="scientific">Racocetra fulgida</name>
    <dbReference type="NCBI Taxonomy" id="60492"/>
    <lineage>
        <taxon>Eukaryota</taxon>
        <taxon>Fungi</taxon>
        <taxon>Fungi incertae sedis</taxon>
        <taxon>Mucoromycota</taxon>
        <taxon>Glomeromycotina</taxon>
        <taxon>Glomeromycetes</taxon>
        <taxon>Diversisporales</taxon>
        <taxon>Gigasporaceae</taxon>
        <taxon>Racocetra</taxon>
    </lineage>
</organism>
<feature type="non-terminal residue" evidence="2">
    <location>
        <position position="51"/>
    </location>
</feature>
<accession>A0A9N9I594</accession>
<protein>
    <submittedName>
        <fullName evidence="2">15923_t:CDS:1</fullName>
    </submittedName>
</protein>